<dbReference type="PANTHER" id="PTHR35006">
    <property type="entry name" value="GLYOXALASE FAMILY PROTEIN (AFU_ORTHOLOGUE AFUA_5G14830)"/>
    <property type="match status" value="1"/>
</dbReference>
<dbReference type="Gene3D" id="3.10.180.10">
    <property type="entry name" value="2,3-Dihydroxybiphenyl 1,2-Dioxygenase, domain 1"/>
    <property type="match status" value="1"/>
</dbReference>
<dbReference type="InterPro" id="IPR037523">
    <property type="entry name" value="VOC_core"/>
</dbReference>
<dbReference type="InterPro" id="IPR029068">
    <property type="entry name" value="Glyas_Bleomycin-R_OHBP_Dase"/>
</dbReference>
<dbReference type="PROSITE" id="PS51819">
    <property type="entry name" value="VOC"/>
    <property type="match status" value="1"/>
</dbReference>
<dbReference type="GO" id="GO:0016829">
    <property type="term" value="F:lyase activity"/>
    <property type="evidence" value="ECO:0007669"/>
    <property type="project" value="UniProtKB-KW"/>
</dbReference>
<dbReference type="CDD" id="cd07262">
    <property type="entry name" value="VOC_like"/>
    <property type="match status" value="1"/>
</dbReference>
<reference evidence="2" key="1">
    <citation type="submission" date="2016-03" db="EMBL/GenBank/DDBJ databases">
        <title>Partial sequence of psychrophilic Colwellia sp.</title>
        <authorList>
            <person name="Pankowski J.A."/>
            <person name="Leong J.S."/>
            <person name="Nano F.E."/>
        </authorList>
    </citation>
    <scope>NUCLEOTIDE SEQUENCE</scope>
    <source>
        <strain evidence="2">C1</strain>
    </source>
</reference>
<dbReference type="PANTHER" id="PTHR35006:SF1">
    <property type="entry name" value="BLL2941 PROTEIN"/>
    <property type="match status" value="1"/>
</dbReference>
<evidence type="ECO:0000313" key="2">
    <source>
        <dbReference type="EMBL" id="ANC57925.1"/>
    </source>
</evidence>
<name>A0A168PI29_9GAMM</name>
<dbReference type="SMR" id="A0A168PI29"/>
<accession>A0A168PI29</accession>
<dbReference type="SUPFAM" id="SSF54593">
    <property type="entry name" value="Glyoxalase/Bleomycin resistance protein/Dihydroxybiphenyl dioxygenase"/>
    <property type="match status" value="1"/>
</dbReference>
<keyword evidence="2" id="KW-0456">Lyase</keyword>
<organism evidence="2">
    <name type="scientific">Colwellia sp. C1</name>
    <dbReference type="NCBI Taxonomy" id="1737566"/>
    <lineage>
        <taxon>Bacteria</taxon>
        <taxon>Pseudomonadati</taxon>
        <taxon>Pseudomonadota</taxon>
        <taxon>Gammaproteobacteria</taxon>
        <taxon>Alteromonadales</taxon>
        <taxon>Colwelliaceae</taxon>
        <taxon>Colwellia</taxon>
    </lineage>
</organism>
<evidence type="ECO:0000259" key="1">
    <source>
        <dbReference type="PROSITE" id="PS51819"/>
    </source>
</evidence>
<proteinExistence type="predicted"/>
<feature type="domain" description="VOC" evidence="1">
    <location>
        <begin position="2"/>
        <end position="114"/>
    </location>
</feature>
<protein>
    <submittedName>
        <fullName evidence="2">Lactoylglutathione lyase and related lyases</fullName>
    </submittedName>
</protein>
<sequence length="114" mass="12428">MKINYFVFGTNDMAAAVAFYDLIFADCGMIKLHDEGSMTLWGGDEFMFALAEPFDAAANGSMVGFNLESSAHVESLHHKALSVGATDEGEPGIRSGRFSAYVRDLDNNKVCFFV</sequence>
<dbReference type="AlphaFoldDB" id="A0A168PI29"/>
<dbReference type="EMBL" id="KU926706">
    <property type="protein sequence ID" value="ANC57925.1"/>
    <property type="molecule type" value="Genomic_DNA"/>
</dbReference>